<dbReference type="PRINTS" id="PR00107">
    <property type="entry name" value="PHOSPHOCPHPR"/>
</dbReference>
<keyword evidence="2" id="KW-0963">Cytoplasm</keyword>
<organism evidence="5 6">
    <name type="scientific">Handelsmanbacteria sp. (strain RIFCSPLOWO2_12_FULL_64_10)</name>
    <dbReference type="NCBI Taxonomy" id="1817868"/>
    <lineage>
        <taxon>Bacteria</taxon>
        <taxon>Candidatus Handelsmaniibacteriota</taxon>
    </lineage>
</organism>
<reference evidence="5 6" key="1">
    <citation type="journal article" date="2016" name="Nat. Commun.">
        <title>Thousands of microbial genomes shed light on interconnected biogeochemical processes in an aquifer system.</title>
        <authorList>
            <person name="Anantharaman K."/>
            <person name="Brown C.T."/>
            <person name="Hug L.A."/>
            <person name="Sharon I."/>
            <person name="Castelle C.J."/>
            <person name="Probst A.J."/>
            <person name="Thomas B.C."/>
            <person name="Singh A."/>
            <person name="Wilkins M.J."/>
            <person name="Karaoz U."/>
            <person name="Brodie E.L."/>
            <person name="Williams K.H."/>
            <person name="Hubbard S.S."/>
            <person name="Banfield J.F."/>
        </authorList>
    </citation>
    <scope>NUCLEOTIDE SEQUENCE [LARGE SCALE GENOMIC DNA]</scope>
    <source>
        <strain evidence="6">RIFCSPLOWO2_12_FULL_64_10</strain>
    </source>
</reference>
<dbReference type="InterPro" id="IPR035895">
    <property type="entry name" value="HPr-like_sf"/>
</dbReference>
<dbReference type="GO" id="GO:0005737">
    <property type="term" value="C:cytoplasm"/>
    <property type="evidence" value="ECO:0007669"/>
    <property type="project" value="UniProtKB-SubCell"/>
</dbReference>
<evidence type="ECO:0000256" key="3">
    <source>
        <dbReference type="ARBA" id="ARBA00022683"/>
    </source>
</evidence>
<dbReference type="Proteomes" id="UP000178606">
    <property type="component" value="Unassembled WGS sequence"/>
</dbReference>
<sequence length="86" mass="9286">MVQLTATVKNSLGIHARPAALIVQAASRFRSEILLSKDGMEVNGKSIMGVMMLAAETGAEIVVRAEGEDEEKAARELVRVIESKFD</sequence>
<dbReference type="PANTHER" id="PTHR33705:SF2">
    <property type="entry name" value="PHOSPHOCARRIER PROTEIN NPR"/>
    <property type="match status" value="1"/>
</dbReference>
<dbReference type="InterPro" id="IPR050399">
    <property type="entry name" value="HPr"/>
</dbReference>
<dbReference type="PROSITE" id="PS00369">
    <property type="entry name" value="PTS_HPR_HIS"/>
    <property type="match status" value="1"/>
</dbReference>
<comment type="caution">
    <text evidence="5">The sequence shown here is derived from an EMBL/GenBank/DDBJ whole genome shotgun (WGS) entry which is preliminary data.</text>
</comment>
<evidence type="ECO:0000259" key="4">
    <source>
        <dbReference type="PROSITE" id="PS51350"/>
    </source>
</evidence>
<keyword evidence="3" id="KW-0598">Phosphotransferase system</keyword>
<proteinExistence type="predicted"/>
<protein>
    <submittedName>
        <fullName evidence="5">Phosphocarrier protein HPr</fullName>
    </submittedName>
</protein>
<dbReference type="EMBL" id="MFKF01000317">
    <property type="protein sequence ID" value="OGG46420.1"/>
    <property type="molecule type" value="Genomic_DNA"/>
</dbReference>
<dbReference type="Gene3D" id="3.30.1340.10">
    <property type="entry name" value="HPr-like"/>
    <property type="match status" value="1"/>
</dbReference>
<name>A0A1F6CBI7_HANXR</name>
<dbReference type="GO" id="GO:0009401">
    <property type="term" value="P:phosphoenolpyruvate-dependent sugar phosphotransferase system"/>
    <property type="evidence" value="ECO:0007669"/>
    <property type="project" value="UniProtKB-KW"/>
</dbReference>
<evidence type="ECO:0000313" key="5">
    <source>
        <dbReference type="EMBL" id="OGG46420.1"/>
    </source>
</evidence>
<comment type="subcellular location">
    <subcellularLocation>
        <location evidence="1">Cytoplasm</location>
    </subcellularLocation>
</comment>
<dbReference type="InterPro" id="IPR001020">
    <property type="entry name" value="PTS_HPr_His_P_site"/>
</dbReference>
<accession>A0A1F6CBI7</accession>
<dbReference type="NCBIfam" id="TIGR01003">
    <property type="entry name" value="PTS_HPr_family"/>
    <property type="match status" value="1"/>
</dbReference>
<evidence type="ECO:0000256" key="2">
    <source>
        <dbReference type="ARBA" id="ARBA00022490"/>
    </source>
</evidence>
<dbReference type="InterPro" id="IPR000032">
    <property type="entry name" value="HPr-like"/>
</dbReference>
<feature type="domain" description="HPr" evidence="4">
    <location>
        <begin position="1"/>
        <end position="86"/>
    </location>
</feature>
<dbReference type="AlphaFoldDB" id="A0A1F6CBI7"/>
<dbReference type="CDD" id="cd00367">
    <property type="entry name" value="PTS-HPr_like"/>
    <property type="match status" value="1"/>
</dbReference>
<evidence type="ECO:0000313" key="6">
    <source>
        <dbReference type="Proteomes" id="UP000178606"/>
    </source>
</evidence>
<dbReference type="PANTHER" id="PTHR33705">
    <property type="entry name" value="PHOSPHOCARRIER PROTEIN HPR"/>
    <property type="match status" value="1"/>
</dbReference>
<dbReference type="SUPFAM" id="SSF55594">
    <property type="entry name" value="HPr-like"/>
    <property type="match status" value="1"/>
</dbReference>
<evidence type="ECO:0000256" key="1">
    <source>
        <dbReference type="ARBA" id="ARBA00004496"/>
    </source>
</evidence>
<gene>
    <name evidence="5" type="ORF">A3F84_05255</name>
</gene>
<dbReference type="PROSITE" id="PS51350">
    <property type="entry name" value="PTS_HPR_DOM"/>
    <property type="match status" value="1"/>
</dbReference>
<dbReference type="Pfam" id="PF00381">
    <property type="entry name" value="PTS-HPr"/>
    <property type="match status" value="1"/>
</dbReference>